<organism evidence="1 2">
    <name type="scientific">Trichonephila clavata</name>
    <name type="common">Joro spider</name>
    <name type="synonym">Nephila clavata</name>
    <dbReference type="NCBI Taxonomy" id="2740835"/>
    <lineage>
        <taxon>Eukaryota</taxon>
        <taxon>Metazoa</taxon>
        <taxon>Ecdysozoa</taxon>
        <taxon>Arthropoda</taxon>
        <taxon>Chelicerata</taxon>
        <taxon>Arachnida</taxon>
        <taxon>Araneae</taxon>
        <taxon>Araneomorphae</taxon>
        <taxon>Entelegynae</taxon>
        <taxon>Araneoidea</taxon>
        <taxon>Nephilidae</taxon>
        <taxon>Trichonephila</taxon>
    </lineage>
</organism>
<dbReference type="Proteomes" id="UP000887116">
    <property type="component" value="Unassembled WGS sequence"/>
</dbReference>
<comment type="caution">
    <text evidence="1">The sequence shown here is derived from an EMBL/GenBank/DDBJ whole genome shotgun (WGS) entry which is preliminary data.</text>
</comment>
<evidence type="ECO:0000313" key="2">
    <source>
        <dbReference type="Proteomes" id="UP000887116"/>
    </source>
</evidence>
<protein>
    <submittedName>
        <fullName evidence="1">Uncharacterized protein</fullName>
    </submittedName>
</protein>
<accession>A0A8X6IW48</accession>
<dbReference type="OrthoDB" id="10338650at2759"/>
<sequence>MRSSNTNSHENIRSLYKHSHDILWHKPTKATKRLPASEDDLQNGMSRFRYWQVLKIVITDQSNALRQDKEDLSRLVRMRLVLESLENIRRRC</sequence>
<dbReference type="EMBL" id="BMAO01009235">
    <property type="protein sequence ID" value="GFR29554.1"/>
    <property type="molecule type" value="Genomic_DNA"/>
</dbReference>
<name>A0A8X6IW48_TRICU</name>
<proteinExistence type="predicted"/>
<dbReference type="AlphaFoldDB" id="A0A8X6IW48"/>
<reference evidence="1" key="1">
    <citation type="submission" date="2020-07" db="EMBL/GenBank/DDBJ databases">
        <title>Multicomponent nature underlies the extraordinary mechanical properties of spider dragline silk.</title>
        <authorList>
            <person name="Kono N."/>
            <person name="Nakamura H."/>
            <person name="Mori M."/>
            <person name="Yoshida Y."/>
            <person name="Ohtoshi R."/>
            <person name="Malay A.D."/>
            <person name="Moran D.A.P."/>
            <person name="Tomita M."/>
            <person name="Numata K."/>
            <person name="Arakawa K."/>
        </authorList>
    </citation>
    <scope>NUCLEOTIDE SEQUENCE</scope>
</reference>
<evidence type="ECO:0000313" key="1">
    <source>
        <dbReference type="EMBL" id="GFR29554.1"/>
    </source>
</evidence>
<gene>
    <name evidence="1" type="ORF">TNCT_262131</name>
</gene>
<keyword evidence="2" id="KW-1185">Reference proteome</keyword>